<evidence type="ECO:0000256" key="4">
    <source>
        <dbReference type="ARBA" id="ARBA00022723"/>
    </source>
</evidence>
<dbReference type="GO" id="GO:0046872">
    <property type="term" value="F:metal ion binding"/>
    <property type="evidence" value="ECO:0007669"/>
    <property type="project" value="UniProtKB-KW"/>
</dbReference>
<gene>
    <name evidence="7" type="ORF">F7R91_34155</name>
</gene>
<evidence type="ECO:0000256" key="5">
    <source>
        <dbReference type="ARBA" id="ARBA00022842"/>
    </source>
</evidence>
<dbReference type="InterPro" id="IPR000092">
    <property type="entry name" value="Polyprenyl_synt"/>
</dbReference>
<name>A0A6H9UQI9_9ACTN</name>
<evidence type="ECO:0000256" key="1">
    <source>
        <dbReference type="ARBA" id="ARBA00001946"/>
    </source>
</evidence>
<organism evidence="7 8">
    <name type="scientific">Streptomyces luteolifulvus</name>
    <dbReference type="NCBI Taxonomy" id="2615112"/>
    <lineage>
        <taxon>Bacteria</taxon>
        <taxon>Bacillati</taxon>
        <taxon>Actinomycetota</taxon>
        <taxon>Actinomycetes</taxon>
        <taxon>Kitasatosporales</taxon>
        <taxon>Streptomycetaceae</taxon>
        <taxon>Streptomyces</taxon>
    </lineage>
</organism>
<dbReference type="GO" id="GO:0004659">
    <property type="term" value="F:prenyltransferase activity"/>
    <property type="evidence" value="ECO:0007669"/>
    <property type="project" value="InterPro"/>
</dbReference>
<dbReference type="CDD" id="cd00867">
    <property type="entry name" value="Trans_IPPS"/>
    <property type="match status" value="1"/>
</dbReference>
<dbReference type="InterPro" id="IPR033749">
    <property type="entry name" value="Polyprenyl_synt_CS"/>
</dbReference>
<dbReference type="PANTHER" id="PTHR12001:SF85">
    <property type="entry name" value="SHORT CHAIN ISOPRENYL DIPHOSPHATE SYNTHASE"/>
    <property type="match status" value="1"/>
</dbReference>
<sequence length="352" mass="38807">MSTGLHIHFADQLRGIDDRMRAGFEFWPWGHRDRMRVLVERQLARKGKRLRSLFALLCGELLGGTPEKAQPLAAAVELYHAASLVLDDVQDNAVFRDRDQAVHVSENVSNAINLACIVRSFSHYPLHGSDLTLAEKDGVRRRLDTMATLVPLGQSMDIGWHQGWYDFRSVPYEELIRLKTGAPFACVAAGAAVTSGKDSGTHAGMERLGYRVGMLYQLVDDYNDMFLHDQAAVPSDLQEGKFTRPVAILIGLLCADGREGVAERVASRLRKPDGDGPQWILDLMTACSVAALLEEEIQDSAADIERDVAALSSGGLDATGRMTEFVRSLAAMMAERPQPVPAESLSYRRRST</sequence>
<dbReference type="PROSITE" id="PS00444">
    <property type="entry name" value="POLYPRENYL_SYNTHASE_2"/>
    <property type="match status" value="1"/>
</dbReference>
<dbReference type="RefSeq" id="WP_150956077.1">
    <property type="nucleotide sequence ID" value="NZ_VZRB01000036.1"/>
</dbReference>
<keyword evidence="4" id="KW-0479">Metal-binding</keyword>
<dbReference type="Proteomes" id="UP000442707">
    <property type="component" value="Unassembled WGS sequence"/>
</dbReference>
<evidence type="ECO:0000313" key="8">
    <source>
        <dbReference type="Proteomes" id="UP000442707"/>
    </source>
</evidence>
<dbReference type="AlphaFoldDB" id="A0A6H9UQI9"/>
<dbReference type="GO" id="GO:0008299">
    <property type="term" value="P:isoprenoid biosynthetic process"/>
    <property type="evidence" value="ECO:0007669"/>
    <property type="project" value="InterPro"/>
</dbReference>
<dbReference type="Pfam" id="PF00348">
    <property type="entry name" value="polyprenyl_synt"/>
    <property type="match status" value="1"/>
</dbReference>
<reference evidence="7 8" key="1">
    <citation type="submission" date="2019-09" db="EMBL/GenBank/DDBJ databases">
        <title>Screening of Novel Bioactive Compounds from Soil-Associated.</title>
        <authorList>
            <person name="Zhao S."/>
        </authorList>
    </citation>
    <scope>NUCLEOTIDE SEQUENCE [LARGE SCALE GENOMIC DNA]</scope>
    <source>
        <strain evidence="7 8">HIT-DPA4</strain>
    </source>
</reference>
<keyword evidence="8" id="KW-1185">Reference proteome</keyword>
<comment type="caution">
    <text evidence="7">The sequence shown here is derived from an EMBL/GenBank/DDBJ whole genome shotgun (WGS) entry which is preliminary data.</text>
</comment>
<accession>A0A6H9UQI9</accession>
<keyword evidence="3 6" id="KW-0808">Transferase</keyword>
<protein>
    <submittedName>
        <fullName evidence="7">Polyprenyl synthetase family protein</fullName>
    </submittedName>
</protein>
<dbReference type="PANTHER" id="PTHR12001">
    <property type="entry name" value="GERANYLGERANYL PYROPHOSPHATE SYNTHASE"/>
    <property type="match status" value="1"/>
</dbReference>
<dbReference type="SUPFAM" id="SSF48576">
    <property type="entry name" value="Terpenoid synthases"/>
    <property type="match status" value="1"/>
</dbReference>
<dbReference type="EMBL" id="VZRB01000036">
    <property type="protein sequence ID" value="KAB1140896.1"/>
    <property type="molecule type" value="Genomic_DNA"/>
</dbReference>
<proteinExistence type="inferred from homology"/>
<comment type="similarity">
    <text evidence="2 6">Belongs to the FPP/GGPP synthase family.</text>
</comment>
<dbReference type="InterPro" id="IPR008949">
    <property type="entry name" value="Isoprenoid_synthase_dom_sf"/>
</dbReference>
<evidence type="ECO:0000256" key="3">
    <source>
        <dbReference type="ARBA" id="ARBA00022679"/>
    </source>
</evidence>
<dbReference type="Gene3D" id="1.10.600.10">
    <property type="entry name" value="Farnesyl Diphosphate Synthase"/>
    <property type="match status" value="1"/>
</dbReference>
<keyword evidence="5" id="KW-0460">Magnesium</keyword>
<comment type="cofactor">
    <cofactor evidence="1">
        <name>Mg(2+)</name>
        <dbReference type="ChEBI" id="CHEBI:18420"/>
    </cofactor>
</comment>
<evidence type="ECO:0000256" key="6">
    <source>
        <dbReference type="RuleBase" id="RU004466"/>
    </source>
</evidence>
<evidence type="ECO:0000313" key="7">
    <source>
        <dbReference type="EMBL" id="KAB1140896.1"/>
    </source>
</evidence>
<evidence type="ECO:0000256" key="2">
    <source>
        <dbReference type="ARBA" id="ARBA00006706"/>
    </source>
</evidence>